<dbReference type="Pfam" id="PF00412">
    <property type="entry name" value="LIM"/>
    <property type="match status" value="2"/>
</dbReference>
<evidence type="ECO:0000259" key="6">
    <source>
        <dbReference type="PROSITE" id="PS50023"/>
    </source>
</evidence>
<dbReference type="GO" id="GO:0030036">
    <property type="term" value="P:actin cytoskeleton organization"/>
    <property type="evidence" value="ECO:0007669"/>
    <property type="project" value="TreeGrafter"/>
</dbReference>
<dbReference type="GO" id="GO:0005912">
    <property type="term" value="C:adherens junction"/>
    <property type="evidence" value="ECO:0007669"/>
    <property type="project" value="TreeGrafter"/>
</dbReference>
<dbReference type="PANTHER" id="PTHR24214:SF62">
    <property type="entry name" value="LEUPAXIN"/>
    <property type="match status" value="1"/>
</dbReference>
<evidence type="ECO:0000256" key="4">
    <source>
        <dbReference type="PROSITE-ProRule" id="PRU00125"/>
    </source>
</evidence>
<dbReference type="Gene3D" id="2.10.110.10">
    <property type="entry name" value="Cysteine Rich Protein"/>
    <property type="match status" value="2"/>
</dbReference>
<dbReference type="AlphaFoldDB" id="A0A0M3IAJ6"/>
<organism evidence="7 8">
    <name type="scientific">Ascaris lumbricoides</name>
    <name type="common">Giant roundworm</name>
    <dbReference type="NCBI Taxonomy" id="6252"/>
    <lineage>
        <taxon>Eukaryota</taxon>
        <taxon>Metazoa</taxon>
        <taxon>Ecdysozoa</taxon>
        <taxon>Nematoda</taxon>
        <taxon>Chromadorea</taxon>
        <taxon>Rhabditida</taxon>
        <taxon>Spirurina</taxon>
        <taxon>Ascaridomorpha</taxon>
        <taxon>Ascaridoidea</taxon>
        <taxon>Ascarididae</taxon>
        <taxon>Ascaris</taxon>
    </lineage>
</organism>
<sequence>MNELKSADQLVEDYRKFSNKKCHLEDSNVKWNVRCNACHEPLTIHEAAKGELIYSLRKAWHREHFICIRCHCFIGGGGRDFRESPTDRHYPICLDCFMEENHPKCEACDRVLRETCLKAMGKLWHESCFTCAKCHSPFPQGRFCIFNGKPYDADCYFLTKYSQVLTPFSQFNRLLSNPAGPAQIASRILPTVPAGSVPAGGNEAISGMRGKDETTSGTTTSRSASMKSENSIVTTNSGSNVFTN</sequence>
<dbReference type="WBParaSite" id="ALUE_0001460701-mRNA-1">
    <property type="protein sequence ID" value="ALUE_0001460701-mRNA-1"/>
    <property type="gene ID" value="ALUE_0001460701"/>
</dbReference>
<evidence type="ECO:0000256" key="5">
    <source>
        <dbReference type="SAM" id="MobiDB-lite"/>
    </source>
</evidence>
<keyword evidence="1 4" id="KW-0479">Metal-binding</keyword>
<dbReference type="CDD" id="cd08368">
    <property type="entry name" value="LIM"/>
    <property type="match status" value="1"/>
</dbReference>
<dbReference type="GO" id="GO:0046872">
    <property type="term" value="F:metal ion binding"/>
    <property type="evidence" value="ECO:0007669"/>
    <property type="project" value="UniProtKB-KW"/>
</dbReference>
<dbReference type="InterPro" id="IPR050604">
    <property type="entry name" value="PDZ-LIM_domain"/>
</dbReference>
<evidence type="ECO:0000313" key="7">
    <source>
        <dbReference type="Proteomes" id="UP000036681"/>
    </source>
</evidence>
<dbReference type="Proteomes" id="UP000036681">
    <property type="component" value="Unplaced"/>
</dbReference>
<dbReference type="GO" id="GO:0031941">
    <property type="term" value="C:filamentous actin"/>
    <property type="evidence" value="ECO:0007669"/>
    <property type="project" value="TreeGrafter"/>
</dbReference>
<dbReference type="GO" id="GO:0051371">
    <property type="term" value="F:muscle alpha-actinin binding"/>
    <property type="evidence" value="ECO:0007669"/>
    <property type="project" value="TreeGrafter"/>
</dbReference>
<dbReference type="InterPro" id="IPR001781">
    <property type="entry name" value="Znf_LIM"/>
</dbReference>
<dbReference type="GO" id="GO:0061061">
    <property type="term" value="P:muscle structure development"/>
    <property type="evidence" value="ECO:0007669"/>
    <property type="project" value="TreeGrafter"/>
</dbReference>
<feature type="region of interest" description="Disordered" evidence="5">
    <location>
        <begin position="199"/>
        <end position="244"/>
    </location>
</feature>
<evidence type="ECO:0000256" key="2">
    <source>
        <dbReference type="ARBA" id="ARBA00022833"/>
    </source>
</evidence>
<feature type="compositionally biased region" description="Low complexity" evidence="5">
    <location>
        <begin position="215"/>
        <end position="225"/>
    </location>
</feature>
<name>A0A0M3IAJ6_ASCLU</name>
<evidence type="ECO:0000256" key="1">
    <source>
        <dbReference type="ARBA" id="ARBA00022723"/>
    </source>
</evidence>
<reference evidence="8" key="1">
    <citation type="submission" date="2017-02" db="UniProtKB">
        <authorList>
            <consortium name="WormBaseParasite"/>
        </authorList>
    </citation>
    <scope>IDENTIFICATION</scope>
</reference>
<dbReference type="SMART" id="SM00132">
    <property type="entry name" value="LIM"/>
    <property type="match status" value="2"/>
</dbReference>
<evidence type="ECO:0000313" key="8">
    <source>
        <dbReference type="WBParaSite" id="ALUE_0001460701-mRNA-1"/>
    </source>
</evidence>
<dbReference type="PROSITE" id="PS00478">
    <property type="entry name" value="LIM_DOMAIN_1"/>
    <property type="match status" value="2"/>
</dbReference>
<keyword evidence="2 4" id="KW-0862">Zinc</keyword>
<dbReference type="GO" id="GO:0001725">
    <property type="term" value="C:stress fiber"/>
    <property type="evidence" value="ECO:0007669"/>
    <property type="project" value="TreeGrafter"/>
</dbReference>
<feature type="domain" description="LIM zinc-binding" evidence="6">
    <location>
        <begin position="103"/>
        <end position="162"/>
    </location>
</feature>
<protein>
    <submittedName>
        <fullName evidence="8">LIM zinc-binding domain-containing protein</fullName>
    </submittedName>
</protein>
<dbReference type="GO" id="GO:0007507">
    <property type="term" value="P:heart development"/>
    <property type="evidence" value="ECO:0007669"/>
    <property type="project" value="TreeGrafter"/>
</dbReference>
<dbReference type="PANTHER" id="PTHR24214">
    <property type="entry name" value="PDZ AND LIM DOMAIN PROTEIN ZASP"/>
    <property type="match status" value="1"/>
</dbReference>
<dbReference type="GO" id="GO:0030018">
    <property type="term" value="C:Z disc"/>
    <property type="evidence" value="ECO:0007669"/>
    <property type="project" value="TreeGrafter"/>
</dbReference>
<evidence type="ECO:0000256" key="3">
    <source>
        <dbReference type="ARBA" id="ARBA00023038"/>
    </source>
</evidence>
<dbReference type="GO" id="GO:0003779">
    <property type="term" value="F:actin binding"/>
    <property type="evidence" value="ECO:0007669"/>
    <property type="project" value="TreeGrafter"/>
</dbReference>
<accession>A0A0M3IAJ6</accession>
<proteinExistence type="predicted"/>
<dbReference type="PROSITE" id="PS50023">
    <property type="entry name" value="LIM_DOMAIN_2"/>
    <property type="match status" value="1"/>
</dbReference>
<keyword evidence="3 4" id="KW-0440">LIM domain</keyword>
<keyword evidence="7" id="KW-1185">Reference proteome</keyword>
<dbReference type="SUPFAM" id="SSF57716">
    <property type="entry name" value="Glucocorticoid receptor-like (DNA-binding domain)"/>
    <property type="match status" value="1"/>
</dbReference>
<feature type="compositionally biased region" description="Polar residues" evidence="5">
    <location>
        <begin position="226"/>
        <end position="244"/>
    </location>
</feature>